<dbReference type="Gene3D" id="2.170.16.10">
    <property type="entry name" value="Hedgehog/Intein (Hint) domain"/>
    <property type="match status" value="1"/>
</dbReference>
<dbReference type="InterPro" id="IPR014001">
    <property type="entry name" value="Helicase_ATP-bd"/>
</dbReference>
<evidence type="ECO:0000259" key="6">
    <source>
        <dbReference type="PROSITE" id="PS51192"/>
    </source>
</evidence>
<keyword evidence="1" id="KW-0378">Hydrolase</keyword>
<dbReference type="SUPFAM" id="SSF55608">
    <property type="entry name" value="Homing endonucleases"/>
    <property type="match status" value="1"/>
</dbReference>
<dbReference type="InterPro" id="IPR006141">
    <property type="entry name" value="Intein_N"/>
</dbReference>
<gene>
    <name evidence="8" type="ORF">J8273_4253</name>
</gene>
<evidence type="ECO:0000256" key="3">
    <source>
        <dbReference type="ARBA" id="ARBA00023000"/>
    </source>
</evidence>
<accession>A0A8J6E2C4</accession>
<feature type="domain" description="Helicase ATP-binding" evidence="6">
    <location>
        <begin position="692"/>
        <end position="889"/>
    </location>
</feature>
<dbReference type="InterPro" id="IPR027417">
    <property type="entry name" value="P-loop_NTPase"/>
</dbReference>
<dbReference type="Proteomes" id="UP000717585">
    <property type="component" value="Unassembled WGS sequence"/>
</dbReference>
<keyword evidence="9" id="KW-1185">Reference proteome</keyword>
<dbReference type="GO" id="GO:0016787">
    <property type="term" value="F:hydrolase activity"/>
    <property type="evidence" value="ECO:0007669"/>
    <property type="project" value="UniProtKB-KW"/>
</dbReference>
<dbReference type="InterPro" id="IPR036844">
    <property type="entry name" value="Hint_dom_sf"/>
</dbReference>
<dbReference type="SUPFAM" id="SSF52540">
    <property type="entry name" value="P-loop containing nucleoside triphosphate hydrolases"/>
    <property type="match status" value="3"/>
</dbReference>
<dbReference type="Pfam" id="PF00176">
    <property type="entry name" value="SNF2-rel_dom"/>
    <property type="match status" value="1"/>
</dbReference>
<evidence type="ECO:0000313" key="9">
    <source>
        <dbReference type="Proteomes" id="UP000717585"/>
    </source>
</evidence>
<dbReference type="SMART" id="SM00487">
    <property type="entry name" value="DEXDc"/>
    <property type="match status" value="1"/>
</dbReference>
<keyword evidence="2" id="KW-0068">Autocatalytic cleavage</keyword>
<evidence type="ECO:0000256" key="2">
    <source>
        <dbReference type="ARBA" id="ARBA00022813"/>
    </source>
</evidence>
<dbReference type="SMART" id="SM00490">
    <property type="entry name" value="HELICc"/>
    <property type="match status" value="1"/>
</dbReference>
<dbReference type="GO" id="GO:0004519">
    <property type="term" value="F:endonuclease activity"/>
    <property type="evidence" value="ECO:0007669"/>
    <property type="project" value="InterPro"/>
</dbReference>
<dbReference type="AlphaFoldDB" id="A0A8J6E2C4"/>
<name>A0A8J6E2C4_9EUKA</name>
<evidence type="ECO:0000256" key="4">
    <source>
        <dbReference type="SAM" id="MobiDB-lite"/>
    </source>
</evidence>
<feature type="region of interest" description="Disordered" evidence="4">
    <location>
        <begin position="1"/>
        <end position="57"/>
    </location>
</feature>
<dbReference type="Gene3D" id="3.40.50.10810">
    <property type="entry name" value="Tandem AAA-ATPase domain"/>
    <property type="match status" value="2"/>
</dbReference>
<feature type="compositionally biased region" description="Basic and acidic residues" evidence="4">
    <location>
        <begin position="26"/>
        <end position="38"/>
    </location>
</feature>
<dbReference type="PROSITE" id="PS50817">
    <property type="entry name" value="INTEIN_N_TER"/>
    <property type="match status" value="1"/>
</dbReference>
<comment type="caution">
    <text evidence="8">The sequence shown here is derived from an EMBL/GenBank/DDBJ whole genome shotgun (WGS) entry which is preliminary data.</text>
</comment>
<evidence type="ECO:0000256" key="1">
    <source>
        <dbReference type="ARBA" id="ARBA00022801"/>
    </source>
</evidence>
<dbReference type="PANTHER" id="PTHR10799">
    <property type="entry name" value="SNF2/RAD54 HELICASE FAMILY"/>
    <property type="match status" value="1"/>
</dbReference>
<dbReference type="Gene3D" id="3.10.28.10">
    <property type="entry name" value="Homing endonucleases"/>
    <property type="match status" value="1"/>
</dbReference>
<evidence type="ECO:0000313" key="8">
    <source>
        <dbReference type="EMBL" id="KAG9394151.1"/>
    </source>
</evidence>
<dbReference type="CDD" id="cd18793">
    <property type="entry name" value="SF2_C_SNF"/>
    <property type="match status" value="1"/>
</dbReference>
<dbReference type="EMBL" id="JAHDYR010000016">
    <property type="protein sequence ID" value="KAG9394151.1"/>
    <property type="molecule type" value="Genomic_DNA"/>
</dbReference>
<dbReference type="Pfam" id="PF00271">
    <property type="entry name" value="Helicase_C"/>
    <property type="match status" value="1"/>
</dbReference>
<dbReference type="InterPro" id="IPR001650">
    <property type="entry name" value="Helicase_C-like"/>
</dbReference>
<dbReference type="OrthoDB" id="448448at2759"/>
<dbReference type="CDD" id="cd17919">
    <property type="entry name" value="DEXHc_Snf"/>
    <property type="match status" value="1"/>
</dbReference>
<evidence type="ECO:0000259" key="5">
    <source>
        <dbReference type="PROSITE" id="PS50819"/>
    </source>
</evidence>
<dbReference type="InterPro" id="IPR007868">
    <property type="entry name" value="Hom_end_hint"/>
</dbReference>
<sequence>MSSLSDSSTELTQSESVTSDDGFSDEDFKPESPKRLEPVRNASPMYSFLADDDGNASSDNDVDIGRAVNFSGFETVTDVVTPPNVSRLLSIDSMRQDRTTGSALSRLEMLMHTPGARKGTPVALRKRPPAIGSVSTPMSPLYAGRGLPSILGAHQPAMARTKSTGNFQATTRRTRRRKANDSDFIASDDSLDSFVVSGDETVDVEEVASVTEEDVLPTPPPSPPPRRARQRRMVLNDSETESDRVFTRTQSMVQSTVFLESDNEVQQVSGIEETDASVYSLTEEESEEERPVIRTTLKEIREFVKSGAIGEDIAKLIVASAKMTLKLQASAKDVDTSEIAEQIRDIMPRPLYGYQIAGVLWLRLLRAHGLGCILADDMGLGKCLGKDTPVLMADGEFKPVQDVVVGDILMGDDGTPRTVGSVTTGRQEMARVSLQGGAKFTCNMAHILTVALPEPQRLVEGKGWAAAAYRLSLGLDGGATAIQLESRQFDTRAVAEGWLASLAGNPLYVPADGIFDISVESYFALPDAIRAELKAVIAPELSFHGRADPAVPVHPYVVGAWLGAAWDDAMPEDTPAAVLEAIEELLPNRDPVEAMRPYGKRVPPAIKYGPAEARRQCLAGLVDTNGYQSGSRGLVDDAAFMARSLGLVVTKSGEITGDLTRLPLRVESSRPQPDHHRQAFTVERLPVDDYYGFTIDGNRRFIINHEMVVTHNTIQVLAHLALLARDGDVGVDKPVLVVAPNSTLRNWCREVEAWTSFNWMLLHGKPDDKTILLRWWGVEAGRSESGRNKTKYRNLAAGTGQVMDTTRPPTVVVTSYEQLTRSKGVRRDLQDVPWSYLVADEAQAIKSSSSQRYAALSSIQADHRVLLTGTPMQNNFAELLSLLVFINPSSHKPRQAPSRSDPDVARLLRVVLAPVMLRRRKTEVVRQLPEKTERRVTVAMGRHQRRVYQETLEACRTKLTEAGYNGAGPLSVKARSVVSNGIMLLRKAACHPNLVDPTPTDEDRRTLAKAIMLHKHVRELAAKVLSMPVLLKTHVASNDAIEELAEILDPRAYKSGNGMSVRPLDWTLEGLYAAAGIDMHWNRPAGAKVERAVELCQTHLAAGEKVLIFSQFRMVLDLLEIRLTAAHIRFMRIDGQTDTEDRQPLLDQFTAGPPAVMLLSTRAGGVGINVTAANIAIFHDHDYNPTSDQQAEARVHRIGQTKPVTVYKLVAGDTIDEAILRIAAGKDRVNEALLGDGEAVDDDDNIQLAACFFSNKSG</sequence>
<feature type="domain" description="Helicase C-terminal" evidence="7">
    <location>
        <begin position="1088"/>
        <end position="1247"/>
    </location>
</feature>
<dbReference type="PROSITE" id="PS51194">
    <property type="entry name" value="HELICASE_CTER"/>
    <property type="match status" value="1"/>
</dbReference>
<reference evidence="8" key="1">
    <citation type="submission" date="2021-05" db="EMBL/GenBank/DDBJ databases">
        <title>A free-living protist that lacks canonical eukaryotic 1 DNA replication and segregation systems.</title>
        <authorList>
            <person name="Salas-Leiva D.E."/>
            <person name="Tromer E.C."/>
            <person name="Curtis B.A."/>
            <person name="Jerlstrom-Hultqvist J."/>
            <person name="Kolisko M."/>
            <person name="Yi Z."/>
            <person name="Salas-Leiva J.S."/>
            <person name="Gallot-Lavallee L."/>
            <person name="Kops G.J.P.L."/>
            <person name="Archibald J.M."/>
            <person name="Simpson A.G.B."/>
            <person name="Roger A.J."/>
        </authorList>
    </citation>
    <scope>NUCLEOTIDE SEQUENCE</scope>
    <source>
        <strain evidence="8">BICM</strain>
    </source>
</reference>
<evidence type="ECO:0000259" key="7">
    <source>
        <dbReference type="PROSITE" id="PS51194"/>
    </source>
</evidence>
<dbReference type="Gene3D" id="3.40.50.300">
    <property type="entry name" value="P-loop containing nucleotide triphosphate hydrolases"/>
    <property type="match status" value="1"/>
</dbReference>
<dbReference type="InterPro" id="IPR038718">
    <property type="entry name" value="SNF2-like_sf"/>
</dbReference>
<proteinExistence type="predicted"/>
<feature type="region of interest" description="Disordered" evidence="4">
    <location>
        <begin position="208"/>
        <end position="230"/>
    </location>
</feature>
<protein>
    <submittedName>
        <fullName evidence="8">SNF2 family N-terminal domain containing protein</fullName>
    </submittedName>
</protein>
<dbReference type="Pfam" id="PF05203">
    <property type="entry name" value="Hom_end_hint"/>
    <property type="match status" value="1"/>
</dbReference>
<organism evidence="8 9">
    <name type="scientific">Carpediemonas membranifera</name>
    <dbReference type="NCBI Taxonomy" id="201153"/>
    <lineage>
        <taxon>Eukaryota</taxon>
        <taxon>Metamonada</taxon>
        <taxon>Carpediemonas-like organisms</taxon>
        <taxon>Carpediemonas</taxon>
    </lineage>
</organism>
<dbReference type="PROSITE" id="PS50819">
    <property type="entry name" value="INTEIN_ENDONUCLEASE"/>
    <property type="match status" value="1"/>
</dbReference>
<dbReference type="InterPro" id="IPR004042">
    <property type="entry name" value="Intein_endonuc_central"/>
</dbReference>
<keyword evidence="3" id="KW-0651">Protein splicing</keyword>
<dbReference type="InterPro" id="IPR049730">
    <property type="entry name" value="SNF2/RAD54-like_C"/>
</dbReference>
<feature type="domain" description="DOD-type homing endonuclease" evidence="5">
    <location>
        <begin position="557"/>
        <end position="647"/>
    </location>
</feature>
<dbReference type="InterPro" id="IPR000330">
    <property type="entry name" value="SNF2_N"/>
</dbReference>
<dbReference type="GO" id="GO:0005524">
    <property type="term" value="F:ATP binding"/>
    <property type="evidence" value="ECO:0007669"/>
    <property type="project" value="InterPro"/>
</dbReference>
<feature type="compositionally biased region" description="Polar residues" evidence="4">
    <location>
        <begin position="1"/>
        <end position="21"/>
    </location>
</feature>
<dbReference type="InterPro" id="IPR027434">
    <property type="entry name" value="Homing_endonucl"/>
</dbReference>
<dbReference type="GO" id="GO:0016539">
    <property type="term" value="P:intein-mediated protein splicing"/>
    <property type="evidence" value="ECO:0007669"/>
    <property type="project" value="InterPro"/>
</dbReference>
<dbReference type="PROSITE" id="PS51192">
    <property type="entry name" value="HELICASE_ATP_BIND_1"/>
    <property type="match status" value="1"/>
</dbReference>
<dbReference type="SUPFAM" id="SSF51294">
    <property type="entry name" value="Hedgehog/intein (Hint) domain"/>
    <property type="match status" value="1"/>
</dbReference>